<feature type="modified residue" description="4-aspartylphosphate" evidence="10">
    <location>
        <position position="55"/>
    </location>
</feature>
<evidence type="ECO:0000256" key="3">
    <source>
        <dbReference type="ARBA" id="ARBA00022490"/>
    </source>
</evidence>
<comment type="subcellular location">
    <subcellularLocation>
        <location evidence="1">Cytoplasm</location>
    </subcellularLocation>
</comment>
<reference evidence="13 14" key="1">
    <citation type="submission" date="2020-08" db="EMBL/GenBank/DDBJ databases">
        <title>Genome public.</title>
        <authorList>
            <person name="Liu C."/>
            <person name="Sun Q."/>
        </authorList>
    </citation>
    <scope>NUCLEOTIDE SEQUENCE [LARGE SCALE GENOMIC DNA]</scope>
    <source>
        <strain evidence="13 14">NSJ-46</strain>
    </source>
</reference>
<keyword evidence="3" id="KW-0963">Cytoplasm</keyword>
<keyword evidence="5" id="KW-0902">Two-component regulatory system</keyword>
<evidence type="ECO:0000313" key="14">
    <source>
        <dbReference type="Proteomes" id="UP000657421"/>
    </source>
</evidence>
<keyword evidence="6" id="KW-0805">Transcription regulation</keyword>
<evidence type="ECO:0000256" key="7">
    <source>
        <dbReference type="ARBA" id="ARBA00023125"/>
    </source>
</evidence>
<dbReference type="InterPro" id="IPR018060">
    <property type="entry name" value="HTH_AraC"/>
</dbReference>
<evidence type="ECO:0000259" key="12">
    <source>
        <dbReference type="PROSITE" id="PS50110"/>
    </source>
</evidence>
<dbReference type="Proteomes" id="UP000657421">
    <property type="component" value="Unassembled WGS sequence"/>
</dbReference>
<dbReference type="PROSITE" id="PS50110">
    <property type="entry name" value="RESPONSE_REGULATORY"/>
    <property type="match status" value="1"/>
</dbReference>
<dbReference type="InterPro" id="IPR001789">
    <property type="entry name" value="Sig_transdc_resp-reg_receiver"/>
</dbReference>
<protein>
    <recommendedName>
        <fullName evidence="2">Stage 0 sporulation protein A homolog</fullName>
    </recommendedName>
</protein>
<accession>A0ABR7NCT5</accession>
<feature type="domain" description="HTH araC/xylS-type" evidence="11">
    <location>
        <begin position="143"/>
        <end position="242"/>
    </location>
</feature>
<dbReference type="SUPFAM" id="SSF46689">
    <property type="entry name" value="Homeodomain-like"/>
    <property type="match status" value="1"/>
</dbReference>
<evidence type="ECO:0000256" key="6">
    <source>
        <dbReference type="ARBA" id="ARBA00023015"/>
    </source>
</evidence>
<dbReference type="PANTHER" id="PTHR42713">
    <property type="entry name" value="HISTIDINE KINASE-RELATED"/>
    <property type="match status" value="1"/>
</dbReference>
<dbReference type="PANTHER" id="PTHR42713:SF3">
    <property type="entry name" value="TRANSCRIPTIONAL REGULATORY PROTEIN HPTR"/>
    <property type="match status" value="1"/>
</dbReference>
<name>A0ABR7NCT5_9FIRM</name>
<evidence type="ECO:0000259" key="11">
    <source>
        <dbReference type="PROSITE" id="PS01124"/>
    </source>
</evidence>
<keyword evidence="4 10" id="KW-0597">Phosphoprotein</keyword>
<keyword evidence="14" id="KW-1185">Reference proteome</keyword>
<organism evidence="13 14">
    <name type="scientific">Jingyaoa shaoxingensis</name>
    <dbReference type="NCBI Taxonomy" id="2763671"/>
    <lineage>
        <taxon>Bacteria</taxon>
        <taxon>Bacillati</taxon>
        <taxon>Bacillota</taxon>
        <taxon>Clostridia</taxon>
        <taxon>Lachnospirales</taxon>
        <taxon>Lachnospiraceae</taxon>
        <taxon>Jingyaoa</taxon>
    </lineage>
</organism>
<keyword evidence="8" id="KW-0804">Transcription</keyword>
<feature type="domain" description="Response regulatory" evidence="12">
    <location>
        <begin position="3"/>
        <end position="120"/>
    </location>
</feature>
<sequence>MYKILIADDEEIIGTCLKKMIDWKSINAEVIGVALDGEEALKMFREKLPDIVILDINMPFINGIELAGIINQEHPDTKVIMLTAYKEFEYARQAIKYQVVDYLTKPFNNDDVKSVVEKIIKKWEKPEKKETDFDEKKSENITDRVISFIRQNYQDPELSLKGTAEALFISTSYVQTLLKNKQTSFSKLLDEIRMKRAMELLKEREDLKVYEVAYMVGLNSSQYFSKKFKQFYGVEPKTITKSRNQNEE</sequence>
<dbReference type="CDD" id="cd17536">
    <property type="entry name" value="REC_YesN-like"/>
    <property type="match status" value="1"/>
</dbReference>
<evidence type="ECO:0000256" key="1">
    <source>
        <dbReference type="ARBA" id="ARBA00004496"/>
    </source>
</evidence>
<evidence type="ECO:0000313" key="13">
    <source>
        <dbReference type="EMBL" id="MBC8574000.1"/>
    </source>
</evidence>
<dbReference type="EMBL" id="JACRSZ010000014">
    <property type="protein sequence ID" value="MBC8574000.1"/>
    <property type="molecule type" value="Genomic_DNA"/>
</dbReference>
<gene>
    <name evidence="13" type="ORF">H8716_13050</name>
</gene>
<dbReference type="Gene3D" id="1.10.10.60">
    <property type="entry name" value="Homeodomain-like"/>
    <property type="match status" value="1"/>
</dbReference>
<evidence type="ECO:0000256" key="8">
    <source>
        <dbReference type="ARBA" id="ARBA00023163"/>
    </source>
</evidence>
<dbReference type="InterPro" id="IPR009057">
    <property type="entry name" value="Homeodomain-like_sf"/>
</dbReference>
<dbReference type="Gene3D" id="3.40.50.2300">
    <property type="match status" value="1"/>
</dbReference>
<dbReference type="Pfam" id="PF12833">
    <property type="entry name" value="HTH_18"/>
    <property type="match status" value="1"/>
</dbReference>
<evidence type="ECO:0000256" key="10">
    <source>
        <dbReference type="PROSITE-ProRule" id="PRU00169"/>
    </source>
</evidence>
<evidence type="ECO:0000256" key="4">
    <source>
        <dbReference type="ARBA" id="ARBA00022553"/>
    </source>
</evidence>
<dbReference type="InterPro" id="IPR051552">
    <property type="entry name" value="HptR"/>
</dbReference>
<dbReference type="Pfam" id="PF00072">
    <property type="entry name" value="Response_reg"/>
    <property type="match status" value="1"/>
</dbReference>
<dbReference type="SUPFAM" id="SSF52172">
    <property type="entry name" value="CheY-like"/>
    <property type="match status" value="1"/>
</dbReference>
<evidence type="ECO:0000256" key="2">
    <source>
        <dbReference type="ARBA" id="ARBA00018672"/>
    </source>
</evidence>
<evidence type="ECO:0000256" key="5">
    <source>
        <dbReference type="ARBA" id="ARBA00023012"/>
    </source>
</evidence>
<dbReference type="PROSITE" id="PS01124">
    <property type="entry name" value="HTH_ARAC_FAMILY_2"/>
    <property type="match status" value="1"/>
</dbReference>
<proteinExistence type="predicted"/>
<comment type="function">
    <text evidence="9">May play the central regulatory role in sporulation. It may be an element of the effector pathway responsible for the activation of sporulation genes in response to nutritional stress. Spo0A may act in concert with spo0H (a sigma factor) to control the expression of some genes that are critical to the sporulation process.</text>
</comment>
<keyword evidence="7" id="KW-0238">DNA-binding</keyword>
<comment type="caution">
    <text evidence="13">The sequence shown here is derived from an EMBL/GenBank/DDBJ whole genome shotgun (WGS) entry which is preliminary data.</text>
</comment>
<dbReference type="SMART" id="SM00342">
    <property type="entry name" value="HTH_ARAC"/>
    <property type="match status" value="1"/>
</dbReference>
<evidence type="ECO:0000256" key="9">
    <source>
        <dbReference type="ARBA" id="ARBA00024867"/>
    </source>
</evidence>
<dbReference type="SMART" id="SM00448">
    <property type="entry name" value="REC"/>
    <property type="match status" value="1"/>
</dbReference>
<dbReference type="InterPro" id="IPR011006">
    <property type="entry name" value="CheY-like_superfamily"/>
</dbReference>
<dbReference type="RefSeq" id="WP_249309465.1">
    <property type="nucleotide sequence ID" value="NZ_JACRSZ010000014.1"/>
</dbReference>